<comment type="similarity">
    <text evidence="1">Belongs to the CRISP family.</text>
</comment>
<dbReference type="Proteomes" id="UP000694394">
    <property type="component" value="Chromosome 6"/>
</dbReference>
<dbReference type="FunFam" id="1.10.10.740:FF:000001">
    <property type="entry name" value="Cysteine-rich secretory protein 2"/>
    <property type="match status" value="1"/>
</dbReference>
<dbReference type="SUPFAM" id="SSF57546">
    <property type="entry name" value="Crisp domain-like"/>
    <property type="match status" value="1"/>
</dbReference>
<keyword evidence="4" id="KW-0732">Signal</keyword>
<feature type="disulfide bond" evidence="3">
    <location>
        <begin position="225"/>
        <end position="238"/>
    </location>
</feature>
<dbReference type="SUPFAM" id="SSF55797">
    <property type="entry name" value="PR-1-like"/>
    <property type="match status" value="1"/>
</dbReference>
<dbReference type="InterPro" id="IPR014044">
    <property type="entry name" value="CAP_dom"/>
</dbReference>
<evidence type="ECO:0000259" key="5">
    <source>
        <dbReference type="PROSITE" id="PS51670"/>
    </source>
</evidence>
<dbReference type="InterPro" id="IPR003582">
    <property type="entry name" value="ShKT_dom"/>
</dbReference>
<dbReference type="AlphaFoldDB" id="A0A8B7G2Q7"/>
<dbReference type="InterPro" id="IPR018244">
    <property type="entry name" value="Allrgn_V5/Tpx1_CS"/>
</dbReference>
<dbReference type="Pfam" id="PF00188">
    <property type="entry name" value="CAP"/>
    <property type="match status" value="1"/>
</dbReference>
<sequence length="245" mass="27349">MALFLVLLFLAAGLLPCFPADGSEDPKFASVLTSRKEVQREIVDKHNELRRAVSPSASNMLKMEWSSQAAANAQKWANQCKYQHSTPEFRRTNTSCGENLYMSSAITSWSSAIQSWDNEKHDFIFEVGPKTPNAVVGHHTQVVWYSSHLVGCGFAHCPNQNGLSFFFVCQYCPAGNSFSRIYAPYQQGKSCASCPNDCDDGLCTNVCKYEDKYSNCKQLKNKFGCIHQLVEDSCKAACNCVNEIY</sequence>
<proteinExistence type="inferred from homology"/>
<dbReference type="Gene3D" id="1.10.10.740">
    <property type="entry name" value="Crisp domain"/>
    <property type="match status" value="1"/>
</dbReference>
<dbReference type="InterPro" id="IPR034117">
    <property type="entry name" value="SCP_CRISP"/>
</dbReference>
<keyword evidence="7" id="KW-1185">Reference proteome</keyword>
<dbReference type="Gene3D" id="3.40.33.10">
    <property type="entry name" value="CAP"/>
    <property type="match status" value="1"/>
</dbReference>
<feature type="signal peptide" evidence="4">
    <location>
        <begin position="1"/>
        <end position="22"/>
    </location>
</feature>
<dbReference type="InterPro" id="IPR001283">
    <property type="entry name" value="CRISP-related"/>
</dbReference>
<accession>A0A8B7G2Q7</accession>
<evidence type="ECO:0000256" key="2">
    <source>
        <dbReference type="ARBA" id="ARBA00023157"/>
    </source>
</evidence>
<dbReference type="SMART" id="SM00198">
    <property type="entry name" value="SCP"/>
    <property type="match status" value="1"/>
</dbReference>
<reference evidence="6" key="3">
    <citation type="submission" date="2025-09" db="UniProtKB">
        <authorList>
            <consortium name="Ensembl"/>
        </authorList>
    </citation>
    <scope>IDENTIFICATION</scope>
</reference>
<dbReference type="GeneTree" id="ENSGT00940000162013"/>
<evidence type="ECO:0000256" key="3">
    <source>
        <dbReference type="PROSITE-ProRule" id="PRU01005"/>
    </source>
</evidence>
<dbReference type="PANTHER" id="PTHR10334">
    <property type="entry name" value="CYSTEINE-RICH SECRETORY PROTEIN-RELATED"/>
    <property type="match status" value="1"/>
</dbReference>
<dbReference type="InterPro" id="IPR042076">
    <property type="entry name" value="Crisp-like_dom"/>
</dbReference>
<dbReference type="GO" id="GO:0042581">
    <property type="term" value="C:specific granule"/>
    <property type="evidence" value="ECO:0007669"/>
    <property type="project" value="Ensembl"/>
</dbReference>
<dbReference type="CDD" id="cd05383">
    <property type="entry name" value="CAP_CRISP"/>
    <property type="match status" value="1"/>
</dbReference>
<dbReference type="FunFam" id="3.40.33.10:FF:000005">
    <property type="entry name" value="Cysteine-rich secretory protein 2"/>
    <property type="match status" value="1"/>
</dbReference>
<dbReference type="InterPro" id="IPR035940">
    <property type="entry name" value="CAP_sf"/>
</dbReference>
<dbReference type="RefSeq" id="XP_012616352.1">
    <property type="nucleotide sequence ID" value="XM_012760898.1"/>
</dbReference>
<feature type="domain" description="ShKT" evidence="5">
    <location>
        <begin position="207"/>
        <end position="240"/>
    </location>
</feature>
<comment type="caution">
    <text evidence="3">Lacks conserved residue(s) required for the propagation of feature annotation.</text>
</comment>
<evidence type="ECO:0000313" key="7">
    <source>
        <dbReference type="Proteomes" id="UP000694394"/>
    </source>
</evidence>
<feature type="disulfide bond" evidence="3">
    <location>
        <begin position="216"/>
        <end position="234"/>
    </location>
</feature>
<dbReference type="EMBL" id="ABDC03008235">
    <property type="status" value="NOT_ANNOTATED_CDS"/>
    <property type="molecule type" value="Genomic_DNA"/>
</dbReference>
<organism evidence="6 7">
    <name type="scientific">Microcebus murinus</name>
    <name type="common">Gray mouse lemur</name>
    <name type="synonym">Lemur murinus</name>
    <dbReference type="NCBI Taxonomy" id="30608"/>
    <lineage>
        <taxon>Eukaryota</taxon>
        <taxon>Metazoa</taxon>
        <taxon>Chordata</taxon>
        <taxon>Craniata</taxon>
        <taxon>Vertebrata</taxon>
        <taxon>Euteleostomi</taxon>
        <taxon>Mammalia</taxon>
        <taxon>Eutheria</taxon>
        <taxon>Euarchontoglires</taxon>
        <taxon>Primates</taxon>
        <taxon>Strepsirrhini</taxon>
        <taxon>Lemuriformes</taxon>
        <taxon>Cheirogaleidae</taxon>
        <taxon>Microcebus</taxon>
    </lineage>
</organism>
<dbReference type="Pfam" id="PF08562">
    <property type="entry name" value="Crisp"/>
    <property type="match status" value="1"/>
</dbReference>
<dbReference type="RefSeq" id="XP_012616354.1">
    <property type="nucleotide sequence ID" value="XM_012760900.1"/>
</dbReference>
<reference evidence="6" key="2">
    <citation type="submission" date="2025-08" db="UniProtKB">
        <authorList>
            <consortium name="Ensembl"/>
        </authorList>
    </citation>
    <scope>IDENTIFICATION</scope>
</reference>
<evidence type="ECO:0000256" key="4">
    <source>
        <dbReference type="SAM" id="SignalP"/>
    </source>
</evidence>
<dbReference type="PROSITE" id="PS51670">
    <property type="entry name" value="SHKT"/>
    <property type="match status" value="1"/>
</dbReference>
<feature type="chain" id="PRO_5044133740" evidence="4">
    <location>
        <begin position="23"/>
        <end position="245"/>
    </location>
</feature>
<dbReference type="PROSITE" id="PS01009">
    <property type="entry name" value="CRISP_1"/>
    <property type="match status" value="1"/>
</dbReference>
<evidence type="ECO:0000313" key="6">
    <source>
        <dbReference type="Ensembl" id="ENSMICP00000002388.2"/>
    </source>
</evidence>
<dbReference type="PRINTS" id="PR00837">
    <property type="entry name" value="V5TPXLIKE"/>
</dbReference>
<dbReference type="OrthoDB" id="737510at2759"/>
<dbReference type="RefSeq" id="XP_012616353.1">
    <property type="nucleotide sequence ID" value="XM_012760899.2"/>
</dbReference>
<protein>
    <submittedName>
        <fullName evidence="6">Cysteine rich secretory protein 3</fullName>
    </submittedName>
</protein>
<evidence type="ECO:0000256" key="1">
    <source>
        <dbReference type="ARBA" id="ARBA00009923"/>
    </source>
</evidence>
<name>A0A8B7G2Q7_MICMU</name>
<reference evidence="6" key="1">
    <citation type="submission" date="2016-12" db="EMBL/GenBank/DDBJ databases">
        <title>Mouse lemur reference genome and diversity panel.</title>
        <authorList>
            <person name="Harris R."/>
            <person name="Larsen P."/>
            <person name="Liu Y."/>
            <person name="Hughes D.S."/>
            <person name="Murali S."/>
            <person name="Raveendran M."/>
            <person name="Korchina V."/>
            <person name="Wang M."/>
            <person name="Jhangiani S."/>
            <person name="Bandaranaike D."/>
            <person name="Bellair M."/>
            <person name="Blankenburg K."/>
            <person name="Chao H."/>
            <person name="Dahdouli M."/>
            <person name="Dinh H."/>
            <person name="Doddapaneni H."/>
            <person name="English A."/>
            <person name="Firestine M."/>
            <person name="Gnanaolivu R."/>
            <person name="Gross S."/>
            <person name="Hernandez B."/>
            <person name="Javaid M."/>
            <person name="Jayaseelan J."/>
            <person name="Jones J."/>
            <person name="Khan Z."/>
            <person name="Kovar C."/>
            <person name="Kurapati P."/>
            <person name="Le B."/>
            <person name="Lee S."/>
            <person name="Li M."/>
            <person name="Mathew T."/>
            <person name="Narasimhan A."/>
            <person name="Ngo D."/>
            <person name="Nguyen L."/>
            <person name="Okwuonu G."/>
            <person name="Ongeri F."/>
            <person name="Osuji N."/>
            <person name="Pu L.-L."/>
            <person name="Puazo M."/>
            <person name="Quiroz J."/>
            <person name="Raj R."/>
            <person name="Rajbhandari K."/>
            <person name="Reid J.G."/>
            <person name="Santibanez J."/>
            <person name="Sexton D."/>
            <person name="Skinner E."/>
            <person name="Vee V."/>
            <person name="Weissenberger G."/>
            <person name="Wu Y."/>
            <person name="Xin Y."/>
            <person name="Han Y."/>
            <person name="Campbell C."/>
            <person name="Brown A."/>
            <person name="Sullivan B."/>
            <person name="Shelton J."/>
            <person name="Brown S."/>
            <person name="Dudchenko O."/>
            <person name="Machol I."/>
            <person name="Durand N."/>
            <person name="Shamim M."/>
            <person name="Lieberman A."/>
            <person name="Muzny D.M."/>
            <person name="Richards S."/>
            <person name="Yoder A."/>
            <person name="Worley K.C."/>
            <person name="Rogers J."/>
            <person name="Gibbs R.A."/>
        </authorList>
    </citation>
    <scope>NUCLEOTIDE SEQUENCE [LARGE SCALE GENOMIC DNA]</scope>
</reference>
<dbReference type="InterPro" id="IPR013871">
    <property type="entry name" value="Cysteine_rich_secretory"/>
</dbReference>
<dbReference type="GO" id="GO:0005576">
    <property type="term" value="C:extracellular region"/>
    <property type="evidence" value="ECO:0007669"/>
    <property type="project" value="Ensembl"/>
</dbReference>
<dbReference type="Ensembl" id="ENSMICT00000002616.3">
    <property type="protein sequence ID" value="ENSMICP00000002388.2"/>
    <property type="gene ID" value="ENSMICG00000002617.3"/>
</dbReference>
<gene>
    <name evidence="6" type="primary">CRISP3</name>
</gene>
<keyword evidence="2 3" id="KW-1015">Disulfide bond</keyword>